<feature type="compositionally biased region" description="Low complexity" evidence="1">
    <location>
        <begin position="117"/>
        <end position="137"/>
    </location>
</feature>
<feature type="region of interest" description="Disordered" evidence="1">
    <location>
        <begin position="662"/>
        <end position="707"/>
    </location>
</feature>
<feature type="compositionally biased region" description="Polar residues" evidence="1">
    <location>
        <begin position="549"/>
        <end position="560"/>
    </location>
</feature>
<dbReference type="EMBL" id="BPQB01000003">
    <property type="protein sequence ID" value="GJE86056.1"/>
    <property type="molecule type" value="Genomic_DNA"/>
</dbReference>
<feature type="compositionally biased region" description="Low complexity" evidence="1">
    <location>
        <begin position="745"/>
        <end position="759"/>
    </location>
</feature>
<feature type="compositionally biased region" description="Polar residues" evidence="1">
    <location>
        <begin position="982"/>
        <end position="998"/>
    </location>
</feature>
<dbReference type="Pfam" id="PF00621">
    <property type="entry name" value="RhoGEF"/>
    <property type="match status" value="1"/>
</dbReference>
<evidence type="ECO:0000313" key="3">
    <source>
        <dbReference type="EMBL" id="GJE86056.1"/>
    </source>
</evidence>
<dbReference type="InterPro" id="IPR051092">
    <property type="entry name" value="FYVE_RhoGEF_PH"/>
</dbReference>
<feature type="compositionally biased region" description="Polar residues" evidence="1">
    <location>
        <begin position="523"/>
        <end position="533"/>
    </location>
</feature>
<sequence>MPSRPDVPIPAALLATHDLHLYDDAHEAPISPSSAYIVESPSAPQSAHSPQTAALPASRALSREASEDYSFISEPSNTQFSAMSPKLPPLPDPSQYPDPYPFRPPRWNHGISTPTLSYADSSSESTRSSAYTSSARSGDYGHVHVALGLDESNMSLGISDDVARILARESGTSSSSQRTRTPYAEDNRWSDRYSQSVRSRSSSVGGRGEAASELGSPGLRQEPSFDQGWASVDERDEMGLTTDDETDDDGLIDEDDTPEDMEEEVTSAMMVVEEGRGIIVRGGEGPVVQLQVNAGTTHLLIGSSSTPNAVPAFLTNVIPPIATTLLALDISANFLVALPPVLQACVCLEELNIASNPLRALPVFLAGLTSLRVLIADSTGISTLPPALGSLEKLHTLSIRRNKMNSLPSWLCLLPVLEILLVDGNPFQGPWKALVEPLLAKVPMTPLYPPSTPIFPASSPSIFDIQGTASEDVDDAAEPYLQERNLMHAVNEEEDTIMPARAPPIARSITSPVAGIQEVQVPPSLSRTRTTPNKAYFDKYRAPSKSVVGPQSGTPGSSGKENGERELRKMKSAGELRRGPLGSSRAPPTPGSTSPQRPTVSHYTPSASSSNLLATMSSHDSQELPKRFASLGVSAALSPEGMRRRPAIDPTVWDGIPADRGEPGAKALPPVPTDVAPGAPPTMGSHVSKRDSRYNDEAATRGKEETKSTRWGFLKKMSMGKMRSETPTVSRASSANIRPRLHSTSRPAAMARSVSAAAPDTGRTSATPQIDVRISTTGALLQAGQGRLSRQPSEELLKSPPIPTIHEIVQTSPSEPTFNAPLSPPPTSPNMLGLPQPTARAAKRRSFLPIEMSPLPSPAASSFCGGFSADDEHDVRVKVVPSPIQTLSMEAVQRREEEKAREARTRALRSVMAYLRDMHDLGLTQVNTMSMYGGPPEIPGAGTRSRRPTVVDNSRLPSDSSIVSLASIGGASQLRSAESRNALRSGSSAQTNSVATTDSSGSGGGEERKYKDDKGKRARIMREIVETERTYVKGLQELVDIYVKPAAAPVTSLSGVGQSTVPAAERKIVFGGLEALFSFHKESFLPALERATTPIMKSSAELAEVDVDGSLSLQVARTVANIFVSHAAFMKMYSSYINNFDNSLQRIKTWVSEKPSALASSLSPSSSTAQLAGLGLTMSAMSAPGIAPDSSPNVAPLTSSQRKRIKTYLKRCRMNPRHSQLNLEGYLLLPIQRIPRYKLLLEDLLKSCPPNYDMVEDPLDRALAEISILATNMNEGKRESESRNKLVQWQARIRGKFPSPLVQPHRRLIMDGPLQLTRVVRKATVSFEVIDSKGDSSTVQVECLSPELTPRSLIGILCNDLLVLCRDPSEGQDPTAQVDLWAVLRMQTLPQPATIVHGNALRLVDNKAILYFDAPSTSDALTWFRAINLHIPASKA</sequence>
<feature type="compositionally biased region" description="Low complexity" evidence="1">
    <location>
        <begin position="40"/>
        <end position="54"/>
    </location>
</feature>
<feature type="region of interest" description="Disordered" evidence="1">
    <location>
        <begin position="930"/>
        <end position="957"/>
    </location>
</feature>
<dbReference type="OrthoDB" id="660555at2759"/>
<feature type="region of interest" description="Disordered" evidence="1">
    <location>
        <begin position="169"/>
        <end position="258"/>
    </location>
</feature>
<feature type="region of interest" description="Disordered" evidence="1">
    <location>
        <begin position="37"/>
        <end position="60"/>
    </location>
</feature>
<feature type="region of interest" description="Disordered" evidence="1">
    <location>
        <begin position="741"/>
        <end position="766"/>
    </location>
</feature>
<feature type="compositionally biased region" description="Basic and acidic residues" evidence="1">
    <location>
        <begin position="561"/>
        <end position="578"/>
    </location>
</feature>
<feature type="compositionally biased region" description="Pro residues" evidence="1">
    <location>
        <begin position="86"/>
        <end position="104"/>
    </location>
</feature>
<feature type="compositionally biased region" description="Polar residues" evidence="1">
    <location>
        <begin position="591"/>
        <end position="610"/>
    </location>
</feature>
<dbReference type="Gene3D" id="3.80.10.10">
    <property type="entry name" value="Ribonuclease Inhibitor"/>
    <property type="match status" value="1"/>
</dbReference>
<feature type="compositionally biased region" description="Basic and acidic residues" evidence="1">
    <location>
        <begin position="688"/>
        <end position="707"/>
    </location>
</feature>
<feature type="domain" description="DH" evidence="2">
    <location>
        <begin position="1016"/>
        <end position="1276"/>
    </location>
</feature>
<evidence type="ECO:0000313" key="4">
    <source>
        <dbReference type="Proteomes" id="UP000703269"/>
    </source>
</evidence>
<feature type="compositionally biased region" description="Low complexity" evidence="1">
    <location>
        <begin position="169"/>
        <end position="181"/>
    </location>
</feature>
<reference evidence="3 4" key="1">
    <citation type="submission" date="2021-08" db="EMBL/GenBank/DDBJ databases">
        <title>Draft Genome Sequence of Phanerochaete sordida strain YK-624.</title>
        <authorList>
            <person name="Mori T."/>
            <person name="Dohra H."/>
            <person name="Suzuki T."/>
            <person name="Kawagishi H."/>
            <person name="Hirai H."/>
        </authorList>
    </citation>
    <scope>NUCLEOTIDE SEQUENCE [LARGE SCALE GENOMIC DNA]</scope>
    <source>
        <strain evidence="3 4">YK-624</strain>
    </source>
</reference>
<dbReference type="InterPro" id="IPR035899">
    <property type="entry name" value="DBL_dom_sf"/>
</dbReference>
<feature type="compositionally biased region" description="Basic and acidic residues" evidence="1">
    <location>
        <begin position="1005"/>
        <end position="1015"/>
    </location>
</feature>
<evidence type="ECO:0000256" key="1">
    <source>
        <dbReference type="SAM" id="MobiDB-lite"/>
    </source>
</evidence>
<gene>
    <name evidence="3" type="ORF">PsYK624_021360</name>
</gene>
<dbReference type="CDD" id="cd00160">
    <property type="entry name" value="RhoGEF"/>
    <property type="match status" value="1"/>
</dbReference>
<evidence type="ECO:0000259" key="2">
    <source>
        <dbReference type="PROSITE" id="PS50010"/>
    </source>
</evidence>
<feature type="compositionally biased region" description="Acidic residues" evidence="1">
    <location>
        <begin position="242"/>
        <end position="258"/>
    </location>
</feature>
<dbReference type="Proteomes" id="UP000703269">
    <property type="component" value="Unassembled WGS sequence"/>
</dbReference>
<name>A0A9P3G0N7_9APHY</name>
<proteinExistence type="predicted"/>
<dbReference type="GO" id="GO:0005085">
    <property type="term" value="F:guanyl-nucleotide exchange factor activity"/>
    <property type="evidence" value="ECO:0007669"/>
    <property type="project" value="InterPro"/>
</dbReference>
<accession>A0A9P3G0N7</accession>
<dbReference type="InterPro" id="IPR011993">
    <property type="entry name" value="PH-like_dom_sf"/>
</dbReference>
<feature type="region of interest" description="Disordered" evidence="1">
    <location>
        <begin position="76"/>
        <end position="137"/>
    </location>
</feature>
<comment type="caution">
    <text evidence="3">The sequence shown here is derived from an EMBL/GenBank/DDBJ whole genome shotgun (WGS) entry which is preliminary data.</text>
</comment>
<dbReference type="GO" id="GO:0005737">
    <property type="term" value="C:cytoplasm"/>
    <property type="evidence" value="ECO:0007669"/>
    <property type="project" value="TreeGrafter"/>
</dbReference>
<dbReference type="SUPFAM" id="SSF48065">
    <property type="entry name" value="DBL homology domain (DH-domain)"/>
    <property type="match status" value="1"/>
</dbReference>
<dbReference type="Gene3D" id="2.30.29.30">
    <property type="entry name" value="Pleckstrin-homology domain (PH domain)/Phosphotyrosine-binding domain (PTB)"/>
    <property type="match status" value="1"/>
</dbReference>
<dbReference type="PANTHER" id="PTHR12673">
    <property type="entry name" value="FACIOGENITAL DYSPLASIA PROTEIN"/>
    <property type="match status" value="1"/>
</dbReference>
<dbReference type="InterPro" id="IPR000219">
    <property type="entry name" value="DH_dom"/>
</dbReference>
<keyword evidence="4" id="KW-1185">Reference proteome</keyword>
<dbReference type="InterPro" id="IPR032675">
    <property type="entry name" value="LRR_dom_sf"/>
</dbReference>
<protein>
    <submittedName>
        <fullName evidence="3">RhoGEF and LRR domain-containing protein</fullName>
    </submittedName>
</protein>
<feature type="region of interest" description="Disordered" evidence="1">
    <location>
        <begin position="977"/>
        <end position="1015"/>
    </location>
</feature>
<dbReference type="PROSITE" id="PS50010">
    <property type="entry name" value="DH_2"/>
    <property type="match status" value="1"/>
</dbReference>
<feature type="compositionally biased region" description="Low complexity" evidence="1">
    <location>
        <begin position="196"/>
        <end position="213"/>
    </location>
</feature>
<organism evidence="3 4">
    <name type="scientific">Phanerochaete sordida</name>
    <dbReference type="NCBI Taxonomy" id="48140"/>
    <lineage>
        <taxon>Eukaryota</taxon>
        <taxon>Fungi</taxon>
        <taxon>Dikarya</taxon>
        <taxon>Basidiomycota</taxon>
        <taxon>Agaricomycotina</taxon>
        <taxon>Agaricomycetes</taxon>
        <taxon>Polyporales</taxon>
        <taxon>Phanerochaetaceae</taxon>
        <taxon>Phanerochaete</taxon>
    </lineage>
</organism>
<dbReference type="SUPFAM" id="SSF52075">
    <property type="entry name" value="Outer arm dynein light chain 1"/>
    <property type="match status" value="1"/>
</dbReference>
<dbReference type="SMART" id="SM00325">
    <property type="entry name" value="RhoGEF"/>
    <property type="match status" value="1"/>
</dbReference>
<dbReference type="Gene3D" id="1.20.900.10">
    <property type="entry name" value="Dbl homology (DH) domain"/>
    <property type="match status" value="1"/>
</dbReference>
<dbReference type="PANTHER" id="PTHR12673:SF270">
    <property type="entry name" value="FYVE-TYPE DOMAIN-CONTAINING PROTEIN"/>
    <property type="match status" value="1"/>
</dbReference>
<feature type="region of interest" description="Disordered" evidence="1">
    <location>
        <begin position="520"/>
        <end position="610"/>
    </location>
</feature>
<dbReference type="SUPFAM" id="SSF50729">
    <property type="entry name" value="PH domain-like"/>
    <property type="match status" value="1"/>
</dbReference>